<dbReference type="OrthoDB" id="435126at2759"/>
<evidence type="ECO:0000313" key="5">
    <source>
        <dbReference type="EMBL" id="CAE7448569.1"/>
    </source>
</evidence>
<sequence length="391" mass="43580">MGEVQQAQLAANILVAKLQKGEDAIDEARNFVKYGSSIPDGLVIASFGMRARGIKSQPDVLQLLLERKGSANAVDPMTEGPAIHSACWHGSVDVVKVLLEFKADLEAKEPKMDTPPLNTAIAAGNAPVCLELLKRNANVQWKHHDGATALHVATAWIASAHNSDLRMPPTGEEPRQVIALMLHNGVDPTQTEGMSKGTQRSEGMTPLEAFRREVARSPWRTNEHFGRKFDETAKSIHLLLEQAEEAVKLKQTGNRALKEKRYDDALKAWRNAREIWKKADVSGHHVAVLWSNEAICLRGMEDMEGAVKASSEGLKLYTTQEIRKKLEFNLEEAKKGPKEKSPEEEKKREELVQQHKEKKVEQKKQWKEMTEKAVVSEGGIYGEDGSAQKDY</sequence>
<dbReference type="EMBL" id="CAJNIZ010021118">
    <property type="protein sequence ID" value="CAE7448569.1"/>
    <property type="molecule type" value="Genomic_DNA"/>
</dbReference>
<feature type="repeat" description="ANK" evidence="3">
    <location>
        <begin position="78"/>
        <end position="110"/>
    </location>
</feature>
<evidence type="ECO:0000256" key="4">
    <source>
        <dbReference type="SAM" id="MobiDB-lite"/>
    </source>
</evidence>
<gene>
    <name evidence="5" type="primary">INVS</name>
    <name evidence="5" type="ORF">SPIL2461_LOCUS10966</name>
</gene>
<evidence type="ECO:0000256" key="3">
    <source>
        <dbReference type="PROSITE-ProRule" id="PRU00023"/>
    </source>
</evidence>
<reference evidence="5" key="1">
    <citation type="submission" date="2021-02" db="EMBL/GenBank/DDBJ databases">
        <authorList>
            <person name="Dougan E. K."/>
            <person name="Rhodes N."/>
            <person name="Thang M."/>
            <person name="Chan C."/>
        </authorList>
    </citation>
    <scope>NUCLEOTIDE SEQUENCE</scope>
</reference>
<dbReference type="Gene3D" id="1.25.40.20">
    <property type="entry name" value="Ankyrin repeat-containing domain"/>
    <property type="match status" value="2"/>
</dbReference>
<name>A0A812RPF7_SYMPI</name>
<dbReference type="Pfam" id="PF00023">
    <property type="entry name" value="Ank"/>
    <property type="match status" value="1"/>
</dbReference>
<keyword evidence="1" id="KW-0677">Repeat</keyword>
<dbReference type="AlphaFoldDB" id="A0A812RPF7"/>
<feature type="region of interest" description="Disordered" evidence="4">
    <location>
        <begin position="329"/>
        <end position="391"/>
    </location>
</feature>
<proteinExistence type="predicted"/>
<dbReference type="PROSITE" id="PS50088">
    <property type="entry name" value="ANK_REPEAT"/>
    <property type="match status" value="1"/>
</dbReference>
<keyword evidence="6" id="KW-1185">Reference proteome</keyword>
<dbReference type="SMART" id="SM00248">
    <property type="entry name" value="ANK"/>
    <property type="match status" value="3"/>
</dbReference>
<dbReference type="SUPFAM" id="SSF48452">
    <property type="entry name" value="TPR-like"/>
    <property type="match status" value="1"/>
</dbReference>
<accession>A0A812RPF7</accession>
<keyword evidence="2 3" id="KW-0040">ANK repeat</keyword>
<dbReference type="Proteomes" id="UP000649617">
    <property type="component" value="Unassembled WGS sequence"/>
</dbReference>
<dbReference type="InterPro" id="IPR011990">
    <property type="entry name" value="TPR-like_helical_dom_sf"/>
</dbReference>
<dbReference type="InterPro" id="IPR036770">
    <property type="entry name" value="Ankyrin_rpt-contain_sf"/>
</dbReference>
<feature type="non-terminal residue" evidence="5">
    <location>
        <position position="1"/>
    </location>
</feature>
<feature type="compositionally biased region" description="Basic and acidic residues" evidence="4">
    <location>
        <begin position="329"/>
        <end position="371"/>
    </location>
</feature>
<evidence type="ECO:0000256" key="2">
    <source>
        <dbReference type="ARBA" id="ARBA00023043"/>
    </source>
</evidence>
<protein>
    <submittedName>
        <fullName evidence="5">INVS protein</fullName>
    </submittedName>
</protein>
<organism evidence="5 6">
    <name type="scientific">Symbiodinium pilosum</name>
    <name type="common">Dinoflagellate</name>
    <dbReference type="NCBI Taxonomy" id="2952"/>
    <lineage>
        <taxon>Eukaryota</taxon>
        <taxon>Sar</taxon>
        <taxon>Alveolata</taxon>
        <taxon>Dinophyceae</taxon>
        <taxon>Suessiales</taxon>
        <taxon>Symbiodiniaceae</taxon>
        <taxon>Symbiodinium</taxon>
    </lineage>
</organism>
<dbReference type="PANTHER" id="PTHR24198:SF165">
    <property type="entry name" value="ANKYRIN REPEAT-CONTAINING PROTEIN-RELATED"/>
    <property type="match status" value="1"/>
</dbReference>
<dbReference type="PANTHER" id="PTHR24198">
    <property type="entry name" value="ANKYRIN REPEAT AND PROTEIN KINASE DOMAIN-CONTAINING PROTEIN"/>
    <property type="match status" value="1"/>
</dbReference>
<dbReference type="Gene3D" id="1.25.40.10">
    <property type="entry name" value="Tetratricopeptide repeat domain"/>
    <property type="match status" value="1"/>
</dbReference>
<evidence type="ECO:0000313" key="6">
    <source>
        <dbReference type="Proteomes" id="UP000649617"/>
    </source>
</evidence>
<evidence type="ECO:0000256" key="1">
    <source>
        <dbReference type="ARBA" id="ARBA00022737"/>
    </source>
</evidence>
<comment type="caution">
    <text evidence="5">The sequence shown here is derived from an EMBL/GenBank/DDBJ whole genome shotgun (WGS) entry which is preliminary data.</text>
</comment>
<dbReference type="SUPFAM" id="SSF48403">
    <property type="entry name" value="Ankyrin repeat"/>
    <property type="match status" value="1"/>
</dbReference>
<dbReference type="InterPro" id="IPR002110">
    <property type="entry name" value="Ankyrin_rpt"/>
</dbReference>